<keyword evidence="2" id="KW-1185">Reference proteome</keyword>
<sequence>MVNRDKAHRFTYLDKITIDEKHCDSCHAAAVIMAGNLLLLWKMF</sequence>
<dbReference type="KEGG" id="seo:STM14_4213"/>
<gene>
    <name evidence="1" type="ordered locus">STM14_4213</name>
</gene>
<dbReference type="HOGENOM" id="CLU_3221684_0_0_6"/>
<evidence type="ECO:0000313" key="1">
    <source>
        <dbReference type="EMBL" id="ACY90603.1"/>
    </source>
</evidence>
<proteinExistence type="predicted"/>
<accession>A0A0F6B7V5</accession>
<name>A0A0F6B7V5_SALT1</name>
<dbReference type="AlphaFoldDB" id="A0A0F6B7V5"/>
<evidence type="ECO:0000313" key="2">
    <source>
        <dbReference type="Proteomes" id="UP000002695"/>
    </source>
</evidence>
<protein>
    <submittedName>
        <fullName evidence="1">Uncharacterized protein</fullName>
    </submittedName>
</protein>
<dbReference type="EMBL" id="CP001363">
    <property type="protein sequence ID" value="ACY90603.1"/>
    <property type="molecule type" value="Genomic_DNA"/>
</dbReference>
<organism evidence="1 2">
    <name type="scientific">Salmonella typhimurium (strain 14028s / SGSC 2262)</name>
    <dbReference type="NCBI Taxonomy" id="588858"/>
    <lineage>
        <taxon>Bacteria</taxon>
        <taxon>Pseudomonadati</taxon>
        <taxon>Pseudomonadota</taxon>
        <taxon>Gammaproteobacteria</taxon>
        <taxon>Enterobacterales</taxon>
        <taxon>Enterobacteriaceae</taxon>
        <taxon>Salmonella</taxon>
    </lineage>
</organism>
<dbReference type="Proteomes" id="UP000002695">
    <property type="component" value="Chromosome"/>
</dbReference>
<reference evidence="1 2" key="1">
    <citation type="journal article" date="2010" name="J. Bacteriol.">
        <title>Short-term signatures of evolutionary change in the Salmonella enterica serovar typhimurium 14028 genome.</title>
        <authorList>
            <person name="Jarvik T."/>
            <person name="Smillie C."/>
            <person name="Groisman E.A."/>
            <person name="Ochman H."/>
        </authorList>
    </citation>
    <scope>NUCLEOTIDE SEQUENCE [LARGE SCALE GENOMIC DNA]</scope>
    <source>
        <strain evidence="2">14028s / SGSC 2262</strain>
    </source>
</reference>